<dbReference type="InterPro" id="IPR001437">
    <property type="entry name" value="Tscrpt_elong_fac_GreA/B_C"/>
</dbReference>
<dbReference type="Gene3D" id="3.10.50.30">
    <property type="entry name" value="Transcription elongation factor, GreA/GreB, C-terminal domain"/>
    <property type="match status" value="1"/>
</dbReference>
<protein>
    <recommendedName>
        <fullName evidence="1">Transcription elongation factor GreA/GreB C-terminal domain-containing protein</fullName>
    </recommendedName>
</protein>
<keyword evidence="3" id="KW-1185">Reference proteome</keyword>
<evidence type="ECO:0000259" key="1">
    <source>
        <dbReference type="Pfam" id="PF01272"/>
    </source>
</evidence>
<dbReference type="InterPro" id="IPR023459">
    <property type="entry name" value="Tscrpt_elong_fac_GreA/B_fam"/>
</dbReference>
<dbReference type="NCBIfam" id="NF004396">
    <property type="entry name" value="PRK05753.1"/>
    <property type="match status" value="1"/>
</dbReference>
<evidence type="ECO:0000313" key="3">
    <source>
        <dbReference type="Proteomes" id="UP000070186"/>
    </source>
</evidence>
<feature type="domain" description="Transcription elongation factor GreA/GreB C-terminal" evidence="1">
    <location>
        <begin position="57"/>
        <end position="132"/>
    </location>
</feature>
<dbReference type="Pfam" id="PF01272">
    <property type="entry name" value="GreA_GreB"/>
    <property type="match status" value="1"/>
</dbReference>
<dbReference type="EMBL" id="LODL01000035">
    <property type="protein sequence ID" value="KXB29597.1"/>
    <property type="molecule type" value="Genomic_DNA"/>
</dbReference>
<dbReference type="GO" id="GO:0032784">
    <property type="term" value="P:regulation of DNA-templated transcription elongation"/>
    <property type="evidence" value="ECO:0007669"/>
    <property type="project" value="InterPro"/>
</dbReference>
<organism evidence="2 3">
    <name type="scientific">Dechloromonas denitrificans</name>
    <dbReference type="NCBI Taxonomy" id="281362"/>
    <lineage>
        <taxon>Bacteria</taxon>
        <taxon>Pseudomonadati</taxon>
        <taxon>Pseudomonadota</taxon>
        <taxon>Betaproteobacteria</taxon>
        <taxon>Rhodocyclales</taxon>
        <taxon>Azonexaceae</taxon>
        <taxon>Dechloromonas</taxon>
    </lineage>
</organism>
<proteinExistence type="predicted"/>
<dbReference type="PANTHER" id="PTHR30437:SF5">
    <property type="entry name" value="REGULATOR OF NUCLEOSIDE DIPHOSPHATE KINASE"/>
    <property type="match status" value="1"/>
</dbReference>
<dbReference type="PANTHER" id="PTHR30437">
    <property type="entry name" value="TRANSCRIPTION ELONGATION FACTOR GREA"/>
    <property type="match status" value="1"/>
</dbReference>
<dbReference type="GO" id="GO:0006354">
    <property type="term" value="P:DNA-templated transcription elongation"/>
    <property type="evidence" value="ECO:0007669"/>
    <property type="project" value="TreeGrafter"/>
</dbReference>
<dbReference type="STRING" id="281362.AT959_16785"/>
<dbReference type="InterPro" id="IPR036953">
    <property type="entry name" value="GreA/GreB_C_sf"/>
</dbReference>
<dbReference type="AlphaFoldDB" id="A0A133XF77"/>
<dbReference type="GO" id="GO:0070063">
    <property type="term" value="F:RNA polymerase binding"/>
    <property type="evidence" value="ECO:0007669"/>
    <property type="project" value="InterPro"/>
</dbReference>
<accession>A0A133XF77</accession>
<dbReference type="GO" id="GO:0003677">
    <property type="term" value="F:DNA binding"/>
    <property type="evidence" value="ECO:0007669"/>
    <property type="project" value="InterPro"/>
</dbReference>
<dbReference type="SUPFAM" id="SSF54534">
    <property type="entry name" value="FKBP-like"/>
    <property type="match status" value="1"/>
</dbReference>
<sequence>MIDITFAKKHNLSNESAESWPPIVSSTDYARLRQYALNDELADELDRAIVVHKEQVPEDVVTMHARCIYVDERLGTQREIELVYPSEADPTAGKISVLTPVGSALLGLRVGQEIAWDFPDGSVRRLKVAAVSQAAR</sequence>
<dbReference type="RefSeq" id="WP_066885528.1">
    <property type="nucleotide sequence ID" value="NZ_LODL01000035.1"/>
</dbReference>
<dbReference type="Proteomes" id="UP000070186">
    <property type="component" value="Unassembled WGS sequence"/>
</dbReference>
<evidence type="ECO:0000313" key="2">
    <source>
        <dbReference type="EMBL" id="KXB29597.1"/>
    </source>
</evidence>
<name>A0A133XF77_9RHOO</name>
<gene>
    <name evidence="2" type="ORF">AT959_16785</name>
</gene>
<comment type="caution">
    <text evidence="2">The sequence shown here is derived from an EMBL/GenBank/DDBJ whole genome shotgun (WGS) entry which is preliminary data.</text>
</comment>
<reference evidence="2 3" key="1">
    <citation type="submission" date="2015-12" db="EMBL/GenBank/DDBJ databases">
        <title>Nitrous oxide reduction kinetics distinguish bacteria harboring typical versus atypical NosZ.</title>
        <authorList>
            <person name="Yoon S."/>
            <person name="Nissen S."/>
            <person name="Park D."/>
            <person name="Sanford R.A."/>
            <person name="Loeffler F.E."/>
        </authorList>
    </citation>
    <scope>NUCLEOTIDE SEQUENCE [LARGE SCALE GENOMIC DNA]</scope>
    <source>
        <strain evidence="2 3">ATCC BAA-841</strain>
    </source>
</reference>